<dbReference type="FunFam" id="3.40.190.10:FF:000036">
    <property type="entry name" value="Dipeptide ABC transporter, substrate-binding protein"/>
    <property type="match status" value="1"/>
</dbReference>
<organism evidence="5 6">
    <name type="scientific">Mannheimia varigena USDA-ARS-USMARC-1296</name>
    <dbReference type="NCBI Taxonomy" id="1433287"/>
    <lineage>
        <taxon>Bacteria</taxon>
        <taxon>Pseudomonadati</taxon>
        <taxon>Pseudomonadota</taxon>
        <taxon>Gammaproteobacteria</taxon>
        <taxon>Pasteurellales</taxon>
        <taxon>Pasteurellaceae</taxon>
        <taxon>Mannheimia</taxon>
    </lineage>
</organism>
<dbReference type="eggNOG" id="COG0747">
    <property type="taxonomic scope" value="Bacteria"/>
</dbReference>
<dbReference type="GO" id="GO:0042938">
    <property type="term" value="P:dipeptide transport"/>
    <property type="evidence" value="ECO:0007669"/>
    <property type="project" value="TreeGrafter"/>
</dbReference>
<dbReference type="HOGENOM" id="CLU_017028_7_0_6"/>
<evidence type="ECO:0000256" key="1">
    <source>
        <dbReference type="ARBA" id="ARBA00005695"/>
    </source>
</evidence>
<feature type="signal peptide" evidence="3">
    <location>
        <begin position="1"/>
        <end position="20"/>
    </location>
</feature>
<dbReference type="SUPFAM" id="SSF53850">
    <property type="entry name" value="Periplasmic binding protein-like II"/>
    <property type="match status" value="1"/>
</dbReference>
<evidence type="ECO:0000313" key="6">
    <source>
        <dbReference type="Proteomes" id="UP000066995"/>
    </source>
</evidence>
<dbReference type="InterPro" id="IPR000914">
    <property type="entry name" value="SBP_5_dom"/>
</dbReference>
<dbReference type="InterPro" id="IPR030678">
    <property type="entry name" value="Peptide/Ni-bd"/>
</dbReference>
<dbReference type="GO" id="GO:0043190">
    <property type="term" value="C:ATP-binding cassette (ABC) transporter complex"/>
    <property type="evidence" value="ECO:0007669"/>
    <property type="project" value="InterPro"/>
</dbReference>
<sequence>MNKLTQLALFSLAFAGSALAAPKTFTYCLESSPAALNPQIATDGATLDVGQALYNRLIDFEKGTTNLTPSLAERWEISEDGTSYIFYLRQNVPFHSNKNFTPSRNLNADDVIFSINRQLDQNNPYNKVSGGSYEFFYGMNMQNIIKNVAKIDDYTVKIELNAPNAPFLANLAMDFMAIFSAEYAEQMQKAGTPEKVDLEPIGTGAFQFYGYQKDATVRFMAFDNYWQGKAKIDRLVFSITPDASVRLAKLEKNECQAMPYPNPADLPALKANSNIQVLEKAGLNVGYITLNTRKPPFDNPKVRQALNYAVNKEEILTSVYQGSAIKAKNPMPPTIWGYNEKVTGYDFNPEKAKQLLKEAGVENGFETEIWAMPVSRPYNPNARRMAEMIQADWKAIGVNAKIVSYEWGEYLKRMGNGEHTTGMIGWTGDNGDPDNFLNALLSCNAVEQGSNYAGFCDKEFDRLVSEAATISDKNKRSELYQKAQTIFNEQAPWLPIAHSTVYFPVRKEVKGYIPSPFVAHNFYGIELE</sequence>
<dbReference type="InterPro" id="IPR039424">
    <property type="entry name" value="SBP_5"/>
</dbReference>
<name>W0QBZ0_9PAST</name>
<proteinExistence type="inferred from homology"/>
<protein>
    <submittedName>
        <fullName evidence="5">Periplasmic dipeptide transport protein</fullName>
    </submittedName>
</protein>
<dbReference type="PANTHER" id="PTHR30290:SF38">
    <property type="entry name" value="D,D-DIPEPTIDE-BINDING PERIPLASMIC PROTEIN DDPA-RELATED"/>
    <property type="match status" value="1"/>
</dbReference>
<dbReference type="PATRIC" id="fig|1433287.3.peg.199"/>
<dbReference type="PANTHER" id="PTHR30290">
    <property type="entry name" value="PERIPLASMIC BINDING COMPONENT OF ABC TRANSPORTER"/>
    <property type="match status" value="1"/>
</dbReference>
<dbReference type="OrthoDB" id="9801912at2"/>
<dbReference type="Gene3D" id="3.10.105.10">
    <property type="entry name" value="Dipeptide-binding Protein, Domain 3"/>
    <property type="match status" value="1"/>
</dbReference>
<gene>
    <name evidence="5" type="ORF">X808_2010</name>
</gene>
<dbReference type="PIRSF" id="PIRSF002741">
    <property type="entry name" value="MppA"/>
    <property type="match status" value="1"/>
</dbReference>
<dbReference type="GO" id="GO:0030288">
    <property type="term" value="C:outer membrane-bounded periplasmic space"/>
    <property type="evidence" value="ECO:0007669"/>
    <property type="project" value="TreeGrafter"/>
</dbReference>
<dbReference type="RefSeq" id="WP_025216499.1">
    <property type="nucleotide sequence ID" value="NZ_CP006943.1"/>
</dbReference>
<comment type="similarity">
    <text evidence="1">Belongs to the bacterial solute-binding protein 5 family.</text>
</comment>
<feature type="chain" id="PRO_5004793988" evidence="3">
    <location>
        <begin position="21"/>
        <end position="528"/>
    </location>
</feature>
<evidence type="ECO:0000259" key="4">
    <source>
        <dbReference type="Pfam" id="PF00496"/>
    </source>
</evidence>
<dbReference type="FunFam" id="3.10.105.10:FF:000002">
    <property type="entry name" value="Dipeptide ABC transporter, substrate-binding protein"/>
    <property type="match status" value="1"/>
</dbReference>
<dbReference type="STRING" id="1433287.X808_2010"/>
<evidence type="ECO:0000256" key="2">
    <source>
        <dbReference type="ARBA" id="ARBA00022729"/>
    </source>
</evidence>
<dbReference type="EMBL" id="CP006943">
    <property type="protein sequence ID" value="AHG74728.1"/>
    <property type="molecule type" value="Genomic_DNA"/>
</dbReference>
<evidence type="ECO:0000256" key="3">
    <source>
        <dbReference type="SAM" id="SignalP"/>
    </source>
</evidence>
<dbReference type="Gene3D" id="3.90.76.10">
    <property type="entry name" value="Dipeptide-binding Protein, Domain 1"/>
    <property type="match status" value="1"/>
</dbReference>
<dbReference type="AlphaFoldDB" id="W0QBZ0"/>
<dbReference type="Pfam" id="PF00496">
    <property type="entry name" value="SBP_bac_5"/>
    <property type="match status" value="1"/>
</dbReference>
<feature type="domain" description="Solute-binding protein family 5" evidence="4">
    <location>
        <begin position="67"/>
        <end position="445"/>
    </location>
</feature>
<keyword evidence="6" id="KW-1185">Reference proteome</keyword>
<evidence type="ECO:0000313" key="5">
    <source>
        <dbReference type="EMBL" id="AHG74728.1"/>
    </source>
</evidence>
<keyword evidence="2 3" id="KW-0732">Signal</keyword>
<dbReference type="KEGG" id="mvi:X808_2010"/>
<dbReference type="CDD" id="cd08493">
    <property type="entry name" value="PBP2_DppA_like"/>
    <property type="match status" value="1"/>
</dbReference>
<accession>W0QBZ0</accession>
<reference evidence="5 6" key="1">
    <citation type="submission" date="2013-12" db="EMBL/GenBank/DDBJ databases">
        <title>Annotation of the Mannheimia varigena USDA-ARS-USMARC-1296 complete genome.</title>
        <authorList>
            <person name="Harhay G.P."/>
            <person name="Clawson M.L."/>
            <person name="Murray R.W."/>
            <person name="Lubbers B.V."/>
            <person name="Heaton M.P."/>
            <person name="Chitko-Mckown C.G."/>
            <person name="Harhay D.M."/>
            <person name="Smith T.P.L."/>
        </authorList>
    </citation>
    <scope>NUCLEOTIDE SEQUENCE [LARGE SCALE GENOMIC DNA]</scope>
    <source>
        <strain evidence="5 6">USDA-ARS-USMARC-1296</strain>
    </source>
</reference>
<dbReference type="GO" id="GO:1904680">
    <property type="term" value="F:peptide transmembrane transporter activity"/>
    <property type="evidence" value="ECO:0007669"/>
    <property type="project" value="TreeGrafter"/>
</dbReference>
<dbReference type="Proteomes" id="UP000066995">
    <property type="component" value="Chromosome"/>
</dbReference>
<dbReference type="Gene3D" id="3.40.190.10">
    <property type="entry name" value="Periplasmic binding protein-like II"/>
    <property type="match status" value="1"/>
</dbReference>